<reference evidence="8 9" key="1">
    <citation type="submission" date="2020-08" db="EMBL/GenBank/DDBJ databases">
        <title>Genome sequencing of Purple Non-Sulfur Bacteria from various extreme environments.</title>
        <authorList>
            <person name="Mayer M."/>
        </authorList>
    </citation>
    <scope>NUCLEOTIDE SEQUENCE [LARGE SCALE GENOMIC DNA]</scope>
    <source>
        <strain evidence="8 9">2761</strain>
    </source>
</reference>
<dbReference type="EMBL" id="JACIGE010000001">
    <property type="protein sequence ID" value="MBB4245988.1"/>
    <property type="molecule type" value="Genomic_DNA"/>
</dbReference>
<sequence length="290" mass="29964">MSADSLLSAVGLDSLPFDALFVGPFATGLCFAVALPLLGAYLRLRDEWLAALAFAQTAAAGALLAMLAGLPLVAGGVGAAALAAALKNLFDRATRGAQGAFFALLLVFAWAASVLLAANLPLAERMAHALFDGQLYFSDNAQLLTASVCVLAALVVLRVLSRRLLLAHFFPELLRASGIAAPRLAFDLLVAATLALATMSIGVMGAFALIFVPPLLAWRWAGTWRSGLLLAVSVGVLSFAAAFALALALDQPFGPLLGGLLVSIAAVALLIPARRETRGQTAVRTQPPAH</sequence>
<keyword evidence="3 6" id="KW-0812">Transmembrane</keyword>
<keyword evidence="5 7" id="KW-0472">Membrane</keyword>
<dbReference type="RefSeq" id="WP_153115013.1">
    <property type="nucleotide sequence ID" value="NZ_JACIGE010000001.1"/>
</dbReference>
<keyword evidence="4 7" id="KW-1133">Transmembrane helix</keyword>
<feature type="transmembrane region" description="Helical" evidence="7">
    <location>
        <begin position="228"/>
        <end position="247"/>
    </location>
</feature>
<dbReference type="SUPFAM" id="SSF81345">
    <property type="entry name" value="ABC transporter involved in vitamin B12 uptake, BtuC"/>
    <property type="match status" value="1"/>
</dbReference>
<dbReference type="GO" id="GO:0055085">
    <property type="term" value="P:transmembrane transport"/>
    <property type="evidence" value="ECO:0007669"/>
    <property type="project" value="InterPro"/>
</dbReference>
<evidence type="ECO:0000256" key="6">
    <source>
        <dbReference type="RuleBase" id="RU003943"/>
    </source>
</evidence>
<feature type="transmembrane region" description="Helical" evidence="7">
    <location>
        <begin position="143"/>
        <end position="161"/>
    </location>
</feature>
<dbReference type="PANTHER" id="PTHR30477">
    <property type="entry name" value="ABC-TRANSPORTER METAL-BINDING PROTEIN"/>
    <property type="match status" value="1"/>
</dbReference>
<evidence type="ECO:0000313" key="9">
    <source>
        <dbReference type="Proteomes" id="UP000587070"/>
    </source>
</evidence>
<keyword evidence="6" id="KW-0813">Transport</keyword>
<accession>A0A840G5H4</accession>
<evidence type="ECO:0000256" key="5">
    <source>
        <dbReference type="ARBA" id="ARBA00023136"/>
    </source>
</evidence>
<dbReference type="InterPro" id="IPR037294">
    <property type="entry name" value="ABC_BtuC-like"/>
</dbReference>
<feature type="transmembrane region" description="Helical" evidence="7">
    <location>
        <begin position="201"/>
        <end position="221"/>
    </location>
</feature>
<feature type="transmembrane region" description="Helical" evidence="7">
    <location>
        <begin position="20"/>
        <end position="41"/>
    </location>
</feature>
<comment type="similarity">
    <text evidence="2 6">Belongs to the ABC-3 integral membrane protein family.</text>
</comment>
<name>A0A840G5H4_RHOTE</name>
<evidence type="ECO:0000256" key="1">
    <source>
        <dbReference type="ARBA" id="ARBA00004141"/>
    </source>
</evidence>
<dbReference type="InterPro" id="IPR001626">
    <property type="entry name" value="ABC_TroCD"/>
</dbReference>
<dbReference type="Proteomes" id="UP000587070">
    <property type="component" value="Unassembled WGS sequence"/>
</dbReference>
<keyword evidence="9" id="KW-1185">Reference proteome</keyword>
<evidence type="ECO:0000256" key="2">
    <source>
        <dbReference type="ARBA" id="ARBA00008034"/>
    </source>
</evidence>
<proteinExistence type="inferred from homology"/>
<dbReference type="AlphaFoldDB" id="A0A840G5H4"/>
<organism evidence="8 9">
    <name type="scientific">Rhodocyclus tenuis</name>
    <name type="common">Rhodospirillum tenue</name>
    <dbReference type="NCBI Taxonomy" id="1066"/>
    <lineage>
        <taxon>Bacteria</taxon>
        <taxon>Pseudomonadati</taxon>
        <taxon>Pseudomonadota</taxon>
        <taxon>Betaproteobacteria</taxon>
        <taxon>Rhodocyclales</taxon>
        <taxon>Rhodocyclaceae</taxon>
        <taxon>Rhodocyclus</taxon>
    </lineage>
</organism>
<evidence type="ECO:0000256" key="3">
    <source>
        <dbReference type="ARBA" id="ARBA00022692"/>
    </source>
</evidence>
<dbReference type="GO" id="GO:0043190">
    <property type="term" value="C:ATP-binding cassette (ABC) transporter complex"/>
    <property type="evidence" value="ECO:0007669"/>
    <property type="project" value="InterPro"/>
</dbReference>
<protein>
    <submittedName>
        <fullName evidence="8">Zinc transport system permease protein</fullName>
    </submittedName>
</protein>
<comment type="subcellular location">
    <subcellularLocation>
        <location evidence="6">Cell membrane</location>
        <topology evidence="6">Multi-pass membrane protein</topology>
    </subcellularLocation>
    <subcellularLocation>
        <location evidence="1">Membrane</location>
        <topology evidence="1">Multi-pass membrane protein</topology>
    </subcellularLocation>
</comment>
<feature type="transmembrane region" description="Helical" evidence="7">
    <location>
        <begin position="253"/>
        <end position="271"/>
    </location>
</feature>
<dbReference type="GO" id="GO:0010043">
    <property type="term" value="P:response to zinc ion"/>
    <property type="evidence" value="ECO:0007669"/>
    <property type="project" value="TreeGrafter"/>
</dbReference>
<feature type="transmembrane region" description="Helical" evidence="7">
    <location>
        <begin position="102"/>
        <end position="123"/>
    </location>
</feature>
<dbReference type="OrthoDB" id="9180660at2"/>
<gene>
    <name evidence="8" type="ORF">GGD90_000337</name>
</gene>
<dbReference type="Pfam" id="PF00950">
    <property type="entry name" value="ABC-3"/>
    <property type="match status" value="1"/>
</dbReference>
<feature type="transmembrane region" description="Helical" evidence="7">
    <location>
        <begin position="72"/>
        <end position="90"/>
    </location>
</feature>
<comment type="caution">
    <text evidence="8">The sequence shown here is derived from an EMBL/GenBank/DDBJ whole genome shotgun (WGS) entry which is preliminary data.</text>
</comment>
<dbReference type="PANTHER" id="PTHR30477:SF19">
    <property type="entry name" value="METAL ABC TRANSPORTER PERMEASE"/>
    <property type="match status" value="1"/>
</dbReference>
<evidence type="ECO:0000256" key="7">
    <source>
        <dbReference type="SAM" id="Phobius"/>
    </source>
</evidence>
<evidence type="ECO:0000313" key="8">
    <source>
        <dbReference type="EMBL" id="MBB4245988.1"/>
    </source>
</evidence>
<evidence type="ECO:0000256" key="4">
    <source>
        <dbReference type="ARBA" id="ARBA00022989"/>
    </source>
</evidence>